<protein>
    <recommendedName>
        <fullName evidence="7">Mucoidy inhibitor MuiA family protein</fullName>
    </recommendedName>
</protein>
<dbReference type="PANTHER" id="PTHR31005">
    <property type="entry name" value="DUF4139 DOMAIN-CONTAINING PROTEIN"/>
    <property type="match status" value="1"/>
</dbReference>
<name>A0A1M6ZB68_9RHOB</name>
<dbReference type="EMBL" id="FRBN01000009">
    <property type="protein sequence ID" value="SHL27722.1"/>
    <property type="molecule type" value="Genomic_DNA"/>
</dbReference>
<dbReference type="AlphaFoldDB" id="A0A1M6ZB68"/>
<evidence type="ECO:0008006" key="7">
    <source>
        <dbReference type="Google" id="ProtNLM"/>
    </source>
</evidence>
<dbReference type="NCBIfam" id="TIGR02231">
    <property type="entry name" value="mucoidy inhibitor MuiA family protein"/>
    <property type="match status" value="1"/>
</dbReference>
<reference evidence="6" key="1">
    <citation type="submission" date="2016-11" db="EMBL/GenBank/DDBJ databases">
        <authorList>
            <person name="Varghese N."/>
            <person name="Submissions S."/>
        </authorList>
    </citation>
    <scope>NUCLEOTIDE SEQUENCE [LARGE SCALE GENOMIC DNA]</scope>
    <source>
        <strain evidence="6">DSM 29327</strain>
    </source>
</reference>
<evidence type="ECO:0000259" key="3">
    <source>
        <dbReference type="Pfam" id="PF13598"/>
    </source>
</evidence>
<feature type="chain" id="PRO_5012703313" description="Mucoidy inhibitor MuiA family protein" evidence="2">
    <location>
        <begin position="20"/>
        <end position="545"/>
    </location>
</feature>
<evidence type="ECO:0000313" key="6">
    <source>
        <dbReference type="Proteomes" id="UP000184191"/>
    </source>
</evidence>
<evidence type="ECO:0000256" key="1">
    <source>
        <dbReference type="SAM" id="Coils"/>
    </source>
</evidence>
<feature type="signal peptide" evidence="2">
    <location>
        <begin position="1"/>
        <end position="19"/>
    </location>
</feature>
<feature type="domain" description="DUF4140" evidence="4">
    <location>
        <begin position="31"/>
        <end position="137"/>
    </location>
</feature>
<organism evidence="5 6">
    <name type="scientific">Roseovarius marisflavi</name>
    <dbReference type="NCBI Taxonomy" id="1054996"/>
    <lineage>
        <taxon>Bacteria</taxon>
        <taxon>Pseudomonadati</taxon>
        <taxon>Pseudomonadota</taxon>
        <taxon>Alphaproteobacteria</taxon>
        <taxon>Rhodobacterales</taxon>
        <taxon>Roseobacteraceae</taxon>
        <taxon>Roseovarius</taxon>
    </lineage>
</organism>
<dbReference type="RefSeq" id="WP_073197801.1">
    <property type="nucleotide sequence ID" value="NZ_FRBN01000009.1"/>
</dbReference>
<feature type="coiled-coil region" evidence="1">
    <location>
        <begin position="99"/>
        <end position="133"/>
    </location>
</feature>
<dbReference type="STRING" id="1054996.SAMN05444414_109101"/>
<evidence type="ECO:0000313" key="5">
    <source>
        <dbReference type="EMBL" id="SHL27722.1"/>
    </source>
</evidence>
<accession>A0A1M6ZB68</accession>
<dbReference type="InterPro" id="IPR011935">
    <property type="entry name" value="CHP02231"/>
</dbReference>
<sequence length="545" mass="59097">MRALSFVLPFVLFAPALHAEEIALSSRVSAVTLYPQGATVIRQVPFSIPEGQHDLILADLPQNTPLAAVRVAVTGAQMGGVTTRNDYVPPRDTTESPALIAARAEVERLEDALRAARAEVEDIALEADAARARIAFLAEIGRGDGVAALGVDALRDLSAMIGTETLAAELAAAEATRRADTAERALKDRIKALEDAKQALAALVPEDKARAMLAVAVASDQPASGSLTVTYTISDAGWQPLYDIHLARDTGDVRLERGAFVRQDTGENWRDVALTLSTLRPSAQTEPGQIWPWIPRIEDPNEVRPKSRQLESAEGALMSMAEPMMDAPAPARIEADAQFDGLSVTYTYPAPVSVSTGADRVRLSLGTLTTSADVVAQAVPMVDQTAFVIARLTNDTGELILPTSEARFYLDGRYVGQRWIDLVPAGGKVDLSFGAIEGLRLTRLVRERNEGDRGIISKSNEMSETFEITVENLTDTAWPLRLLDRVPQSDQEDLEITWSANPQPSERDVEGQRGILAWEFDLSAGQTQEITLTYALEWPDGQVLR</sequence>
<dbReference type="Pfam" id="PF13600">
    <property type="entry name" value="DUF4140"/>
    <property type="match status" value="1"/>
</dbReference>
<dbReference type="Proteomes" id="UP000184191">
    <property type="component" value="Unassembled WGS sequence"/>
</dbReference>
<dbReference type="InterPro" id="IPR037291">
    <property type="entry name" value="DUF4139"/>
</dbReference>
<keyword evidence="1" id="KW-0175">Coiled coil</keyword>
<feature type="domain" description="DUF4139" evidence="3">
    <location>
        <begin position="227"/>
        <end position="539"/>
    </location>
</feature>
<dbReference type="Pfam" id="PF13598">
    <property type="entry name" value="DUF4139"/>
    <property type="match status" value="1"/>
</dbReference>
<keyword evidence="2" id="KW-0732">Signal</keyword>
<dbReference type="InterPro" id="IPR025554">
    <property type="entry name" value="DUF4140"/>
</dbReference>
<gene>
    <name evidence="5" type="ORF">SAMN05444414_109101</name>
</gene>
<evidence type="ECO:0000256" key="2">
    <source>
        <dbReference type="SAM" id="SignalP"/>
    </source>
</evidence>
<keyword evidence="6" id="KW-1185">Reference proteome</keyword>
<evidence type="ECO:0000259" key="4">
    <source>
        <dbReference type="Pfam" id="PF13600"/>
    </source>
</evidence>
<dbReference type="PANTHER" id="PTHR31005:SF8">
    <property type="entry name" value="DUF4139 DOMAIN-CONTAINING PROTEIN"/>
    <property type="match status" value="1"/>
</dbReference>
<dbReference type="OrthoDB" id="580912at2"/>
<proteinExistence type="predicted"/>